<name>A0A0D1W4X5_ANEMI</name>
<dbReference type="Proteomes" id="UP000037269">
    <property type="component" value="Unassembled WGS sequence"/>
</dbReference>
<reference evidence="3 5" key="1">
    <citation type="submission" date="2015-07" db="EMBL/GenBank/DDBJ databases">
        <title>Fjat-14205 dsm 2895.</title>
        <authorList>
            <person name="Liu B."/>
            <person name="Wang J."/>
            <person name="Zhu Y."/>
            <person name="Liu G."/>
            <person name="Chen Q."/>
            <person name="Chen Z."/>
            <person name="Lan J."/>
            <person name="Che J."/>
            <person name="Ge C."/>
            <person name="Shi H."/>
            <person name="Pan Z."/>
            <person name="Liu X."/>
        </authorList>
    </citation>
    <scope>NUCLEOTIDE SEQUENCE [LARGE SCALE GENOMIC DNA]</scope>
    <source>
        <strain evidence="3 5">DSM 2895</strain>
    </source>
</reference>
<dbReference type="RefSeq" id="WP_043067033.1">
    <property type="nucleotide sequence ID" value="NZ_BJOA01000201.1"/>
</dbReference>
<evidence type="ECO:0000313" key="3">
    <source>
        <dbReference type="EMBL" id="KON97496.1"/>
    </source>
</evidence>
<accession>A0A0D1W4X5</accession>
<dbReference type="GeneID" id="42307537"/>
<dbReference type="EMBL" id="LGUG01000004">
    <property type="protein sequence ID" value="KON97496.1"/>
    <property type="molecule type" value="Genomic_DNA"/>
</dbReference>
<dbReference type="InterPro" id="IPR011234">
    <property type="entry name" value="Fumarylacetoacetase-like_C"/>
</dbReference>
<dbReference type="AlphaFoldDB" id="A0A0D1W4X5"/>
<reference evidence="4 6" key="2">
    <citation type="submission" date="2016-10" db="EMBL/GenBank/DDBJ databases">
        <authorList>
            <person name="de Groot N.N."/>
        </authorList>
    </citation>
    <scope>NUCLEOTIDE SEQUENCE [LARGE SCALE GENOMIC DNA]</scope>
    <source>
        <strain evidence="4 6">DSM 2895</strain>
    </source>
</reference>
<organism evidence="3 5">
    <name type="scientific">Aneurinibacillus migulanus</name>
    <name type="common">Bacillus migulanus</name>
    <dbReference type="NCBI Taxonomy" id="47500"/>
    <lineage>
        <taxon>Bacteria</taxon>
        <taxon>Bacillati</taxon>
        <taxon>Bacillota</taxon>
        <taxon>Bacilli</taxon>
        <taxon>Bacillales</taxon>
        <taxon>Paenibacillaceae</taxon>
        <taxon>Aneurinibacillus group</taxon>
        <taxon>Aneurinibacillus</taxon>
    </lineage>
</organism>
<dbReference type="GO" id="GO:0005737">
    <property type="term" value="C:cytoplasm"/>
    <property type="evidence" value="ECO:0007669"/>
    <property type="project" value="TreeGrafter"/>
</dbReference>
<evidence type="ECO:0000259" key="2">
    <source>
        <dbReference type="Pfam" id="PF01557"/>
    </source>
</evidence>
<dbReference type="Pfam" id="PF01557">
    <property type="entry name" value="FAA_hydrolase"/>
    <property type="match status" value="1"/>
</dbReference>
<dbReference type="SUPFAM" id="SSF56529">
    <property type="entry name" value="FAH"/>
    <property type="match status" value="1"/>
</dbReference>
<keyword evidence="1" id="KW-0456">Lyase</keyword>
<dbReference type="Proteomes" id="UP000182836">
    <property type="component" value="Unassembled WGS sequence"/>
</dbReference>
<feature type="domain" description="Fumarylacetoacetase-like C-terminal" evidence="2">
    <location>
        <begin position="100"/>
        <end position="255"/>
    </location>
</feature>
<evidence type="ECO:0000313" key="5">
    <source>
        <dbReference type="Proteomes" id="UP000037269"/>
    </source>
</evidence>
<dbReference type="OrthoDB" id="9792137at2"/>
<dbReference type="PANTHER" id="PTHR30143:SF0">
    <property type="entry name" value="2-KETO-4-PENTENOATE HYDRATASE"/>
    <property type="match status" value="1"/>
</dbReference>
<dbReference type="InterPro" id="IPR050772">
    <property type="entry name" value="Hydratase-Decarb/MhpD_sf"/>
</dbReference>
<evidence type="ECO:0000256" key="1">
    <source>
        <dbReference type="ARBA" id="ARBA00023239"/>
    </source>
</evidence>
<gene>
    <name evidence="3" type="ORF">AF333_20515</name>
    <name evidence="4" type="ORF">SAMN04487909_15322</name>
</gene>
<dbReference type="GO" id="GO:0008684">
    <property type="term" value="F:2-oxopent-4-enoate hydratase activity"/>
    <property type="evidence" value="ECO:0007669"/>
    <property type="project" value="TreeGrafter"/>
</dbReference>
<keyword evidence="5" id="KW-1185">Reference proteome</keyword>
<dbReference type="STRING" id="47500.AF333_20515"/>
<sequence>MTAHLHEEIAQQLMDAEKTKVPIRPLTETYPDISVEDAYRIQLAAIERKTRNGARIVGKKIGLTSKAMQDMFNVTQPDYGHLLDSMMHIDGEIVDIGIFLQSKLEVEIAFILKKDIKGPGISSLDVIDATDYVIPAFEIIDSRIQDWKIAFEDTVADNGSSACAILGGSPTPLERLDLQHIGMVMSKNGRQIDTAAGAAVMGNPIRAVAWLANAIGEYGIALRAGEVILSGAFTAAVPIEAGDTFTAEFAHIGSVSVSFSKKGGTA</sequence>
<protein>
    <submittedName>
        <fullName evidence="3">2-keto-4-pentenoate hydratase</fullName>
    </submittedName>
</protein>
<dbReference type="PATRIC" id="fig|47500.8.peg.1851"/>
<dbReference type="EMBL" id="FNED01000053">
    <property type="protein sequence ID" value="SDK40753.1"/>
    <property type="molecule type" value="Genomic_DNA"/>
</dbReference>
<evidence type="ECO:0000313" key="6">
    <source>
        <dbReference type="Proteomes" id="UP000182836"/>
    </source>
</evidence>
<dbReference type="PANTHER" id="PTHR30143">
    <property type="entry name" value="ACID HYDRATASE"/>
    <property type="match status" value="1"/>
</dbReference>
<proteinExistence type="predicted"/>
<dbReference type="InterPro" id="IPR036663">
    <property type="entry name" value="Fumarylacetoacetase_C_sf"/>
</dbReference>
<dbReference type="Gene3D" id="3.90.850.10">
    <property type="entry name" value="Fumarylacetoacetase-like, C-terminal domain"/>
    <property type="match status" value="1"/>
</dbReference>
<evidence type="ECO:0000313" key="4">
    <source>
        <dbReference type="EMBL" id="SDK40753.1"/>
    </source>
</evidence>